<organism evidence="2 3">
    <name type="scientific">Rhodotorula diobovata</name>
    <dbReference type="NCBI Taxonomy" id="5288"/>
    <lineage>
        <taxon>Eukaryota</taxon>
        <taxon>Fungi</taxon>
        <taxon>Dikarya</taxon>
        <taxon>Basidiomycota</taxon>
        <taxon>Pucciniomycotina</taxon>
        <taxon>Microbotryomycetes</taxon>
        <taxon>Sporidiobolales</taxon>
        <taxon>Sporidiobolaceae</taxon>
        <taxon>Rhodotorula</taxon>
    </lineage>
</organism>
<dbReference type="AlphaFoldDB" id="A0A5C5FQX2"/>
<gene>
    <name evidence="2" type="ORF">DMC30DRAFT_401051</name>
</gene>
<feature type="region of interest" description="Disordered" evidence="1">
    <location>
        <begin position="181"/>
        <end position="214"/>
    </location>
</feature>
<evidence type="ECO:0000313" key="2">
    <source>
        <dbReference type="EMBL" id="TNY19200.1"/>
    </source>
</evidence>
<accession>A0A5C5FQX2</accession>
<feature type="region of interest" description="Disordered" evidence="1">
    <location>
        <begin position="1"/>
        <end position="47"/>
    </location>
</feature>
<feature type="compositionally biased region" description="Polar residues" evidence="1">
    <location>
        <begin position="22"/>
        <end position="35"/>
    </location>
</feature>
<proteinExistence type="predicted"/>
<feature type="compositionally biased region" description="Low complexity" evidence="1">
    <location>
        <begin position="182"/>
        <end position="210"/>
    </location>
</feature>
<dbReference type="Proteomes" id="UP000311382">
    <property type="component" value="Unassembled WGS sequence"/>
</dbReference>
<comment type="caution">
    <text evidence="2">The sequence shown here is derived from an EMBL/GenBank/DDBJ whole genome shotgun (WGS) entry which is preliminary data.</text>
</comment>
<protein>
    <submittedName>
        <fullName evidence="2">Uncharacterized protein</fullName>
    </submittedName>
</protein>
<feature type="region of interest" description="Disordered" evidence="1">
    <location>
        <begin position="408"/>
        <end position="443"/>
    </location>
</feature>
<feature type="region of interest" description="Disordered" evidence="1">
    <location>
        <begin position="229"/>
        <end position="389"/>
    </location>
</feature>
<dbReference type="EMBL" id="SOZI01000104">
    <property type="protein sequence ID" value="TNY19200.1"/>
    <property type="molecule type" value="Genomic_DNA"/>
</dbReference>
<sequence>MFGETPSESPRLPSPWLSRSSGGTTPSPASLVTPDSSASSSSGRRSASLETLELLDGLAEDFDSTSLARGTLSASPATEEITVKAIGMETLEPEVDHKGHIEYKLKLLRPHSLHRLEKLRTQLKWRLVEGGGVAVYELGLLDDGTLVGLVQDDMDESLRTLGQMLAGLGGGSVQVTRVVRLGSGPSSTSSSASASSSPSPSPSTSTSPGALFPSFDVSADTDDLAFLTSTHSLSSTPPPPIVTDPLTGAISIFPPPRVRGPTPVPNNRTPDEQAELRRLKRDARRQMRREGPAKAPGPPHGAWPIQVATHPLPVPPRDKPPKPPKPPRARARSRCGGAGDDKGSSSSGSSEGDVRNAVAAVPPARPRPTRPGYAPRSPHGGDSLYKPAMLKEGDTEVRYVLEAVVTKATAGAGAGGGTPEGAAACAERRRRKSSAARRPESTVDAELAALELLGLEDEEAEDDEAASEDDTLDVAGEGWSFLEFDLEQLASSVKSAAAAAAAAEGGRGARAPGARRAAAVTVVGGA</sequence>
<dbReference type="STRING" id="5288.A0A5C5FQX2"/>
<reference evidence="2 3" key="1">
    <citation type="submission" date="2019-03" db="EMBL/GenBank/DDBJ databases">
        <title>Rhodosporidium diobovatum UCD-FST 08-225 genome sequencing, assembly, and annotation.</title>
        <authorList>
            <person name="Fakankun I.U."/>
            <person name="Fristensky B."/>
            <person name="Levin D.B."/>
        </authorList>
    </citation>
    <scope>NUCLEOTIDE SEQUENCE [LARGE SCALE GENOMIC DNA]</scope>
    <source>
        <strain evidence="2 3">UCD-FST 08-225</strain>
    </source>
</reference>
<evidence type="ECO:0000256" key="1">
    <source>
        <dbReference type="SAM" id="MobiDB-lite"/>
    </source>
</evidence>
<evidence type="ECO:0000313" key="3">
    <source>
        <dbReference type="Proteomes" id="UP000311382"/>
    </source>
</evidence>
<keyword evidence="3" id="KW-1185">Reference proteome</keyword>
<feature type="compositionally biased region" description="Low complexity" evidence="1">
    <location>
        <begin position="36"/>
        <end position="47"/>
    </location>
</feature>
<name>A0A5C5FQX2_9BASI</name>
<dbReference type="OrthoDB" id="248233at2759"/>
<feature type="compositionally biased region" description="Pro residues" evidence="1">
    <location>
        <begin position="253"/>
        <end position="264"/>
    </location>
</feature>
<feature type="compositionally biased region" description="Low complexity" evidence="1">
    <location>
        <begin position="1"/>
        <end position="21"/>
    </location>
</feature>
<feature type="compositionally biased region" description="Low complexity" evidence="1">
    <location>
        <begin position="344"/>
        <end position="362"/>
    </location>
</feature>